<feature type="binding site" evidence="6">
    <location>
        <position position="277"/>
    </location>
    <ligand>
        <name>pyridoxal 5'-phosphate</name>
        <dbReference type="ChEBI" id="CHEBI:597326"/>
    </ligand>
</feature>
<dbReference type="PRINTS" id="PR01179">
    <property type="entry name" value="ODADCRBXLASE"/>
</dbReference>
<dbReference type="SUPFAM" id="SSF51419">
    <property type="entry name" value="PLP-binding barrel"/>
    <property type="match status" value="1"/>
</dbReference>
<dbReference type="Gene3D" id="3.20.20.10">
    <property type="entry name" value="Alanine racemase"/>
    <property type="match status" value="1"/>
</dbReference>
<dbReference type="RefSeq" id="WP_260103829.1">
    <property type="nucleotide sequence ID" value="NZ_JALXSQ010000006.1"/>
</dbReference>
<evidence type="ECO:0000256" key="1">
    <source>
        <dbReference type="ARBA" id="ARBA00001933"/>
    </source>
</evidence>
<evidence type="ECO:0000256" key="6">
    <source>
        <dbReference type="HAMAP-Rule" id="MF_02120"/>
    </source>
</evidence>
<dbReference type="CDD" id="cd06828">
    <property type="entry name" value="PLPDE_III_DapDC"/>
    <property type="match status" value="1"/>
</dbReference>
<dbReference type="InterPro" id="IPR022644">
    <property type="entry name" value="De-COase2_N"/>
</dbReference>
<dbReference type="InterPro" id="IPR022653">
    <property type="entry name" value="De-COase2_pyr-phos_BS"/>
</dbReference>
<comment type="function">
    <text evidence="6">Specifically catalyzes the decarboxylation of meso-diaminopimelate (meso-DAP) to L-lysine.</text>
</comment>
<gene>
    <name evidence="6 10" type="primary">lysA</name>
    <name evidence="10" type="ORF">M3D15_02510</name>
</gene>
<dbReference type="SUPFAM" id="SSF50621">
    <property type="entry name" value="Alanine racemase C-terminal domain-like"/>
    <property type="match status" value="1"/>
</dbReference>
<keyword evidence="3 6" id="KW-0663">Pyridoxal phosphate</keyword>
<evidence type="ECO:0000256" key="3">
    <source>
        <dbReference type="ARBA" id="ARBA00022898"/>
    </source>
</evidence>
<dbReference type="InterPro" id="IPR000183">
    <property type="entry name" value="Orn/DAP/Arg_de-COase"/>
</dbReference>
<protein>
    <recommendedName>
        <fullName evidence="6 7">Diaminopimelate decarboxylase</fullName>
        <shortName evidence="6">DAP decarboxylase</shortName>
        <shortName evidence="6">DAPDC</shortName>
        <ecNumber evidence="6 7">4.1.1.20</ecNumber>
    </recommendedName>
</protein>
<dbReference type="PANTHER" id="PTHR43727">
    <property type="entry name" value="DIAMINOPIMELATE DECARBOXYLASE"/>
    <property type="match status" value="1"/>
</dbReference>
<evidence type="ECO:0000256" key="2">
    <source>
        <dbReference type="ARBA" id="ARBA00022793"/>
    </source>
</evidence>
<evidence type="ECO:0000259" key="9">
    <source>
        <dbReference type="Pfam" id="PF02784"/>
    </source>
</evidence>
<dbReference type="InterPro" id="IPR029066">
    <property type="entry name" value="PLP-binding_barrel"/>
</dbReference>
<dbReference type="EC" id="4.1.1.20" evidence="6 7"/>
<organism evidence="10 11">
    <name type="scientific">Pseudoclavibacter albus</name>
    <dbReference type="NCBI Taxonomy" id="272241"/>
    <lineage>
        <taxon>Bacteria</taxon>
        <taxon>Bacillati</taxon>
        <taxon>Actinomycetota</taxon>
        <taxon>Actinomycetes</taxon>
        <taxon>Micrococcales</taxon>
        <taxon>Microbacteriaceae</taxon>
        <taxon>Pseudoclavibacter</taxon>
    </lineage>
</organism>
<dbReference type="GO" id="GO:0008836">
    <property type="term" value="F:diaminopimelate decarboxylase activity"/>
    <property type="evidence" value="ECO:0007669"/>
    <property type="project" value="UniProtKB-EC"/>
</dbReference>
<dbReference type="PRINTS" id="PR01181">
    <property type="entry name" value="DAPDCRBXLASE"/>
</dbReference>
<dbReference type="PROSITE" id="PS00878">
    <property type="entry name" value="ODR_DC_2_1"/>
    <property type="match status" value="1"/>
</dbReference>
<feature type="binding site" evidence="6">
    <location>
        <position position="396"/>
    </location>
    <ligand>
        <name>substrate</name>
    </ligand>
</feature>
<feature type="binding site" evidence="6">
    <location>
        <position position="368"/>
    </location>
    <ligand>
        <name>substrate</name>
    </ligand>
</feature>
<dbReference type="PROSITE" id="PS00879">
    <property type="entry name" value="ODR_DC_2_2"/>
    <property type="match status" value="1"/>
</dbReference>
<dbReference type="PANTHER" id="PTHR43727:SF2">
    <property type="entry name" value="GROUP IV DECARBOXYLASE"/>
    <property type="match status" value="1"/>
</dbReference>
<feature type="binding site" evidence="6">
    <location>
        <position position="364"/>
    </location>
    <ligand>
        <name>substrate</name>
    </ligand>
</feature>
<sequence>MSVAPDPAASIVPDWLSEPGDLNALCTKLWPANARRNSGGEIELGGLWASELASQFGTPLMVIDEDDARSRMRSTLEAFTAAFAEAGTSASIYYAGKAFLTGAVVQWVREEGLNLDVASLGELTLALRAGFPAERIGFHGNNKSVAELSCAIREGVGSIVLDSWYELERLTTLAREMGARPRVRIRVNSGVHASTHSYLATAHEDQKFGVTIADAERMAVQVAEENVLELLGFHSHIGSQIFETSGFLAAADRLLDLHDRTSKAIGRGLPELNLGGGFGIAYLEHETPLAPAHMATELARELAAQAAERGIPLPHVAFEPGRSLIGPAGVTFYEVGTIKAVHVGEGDAVRHYVSVDGGMSDNARPALYDADYTVRLASRASTADAMLVRVAGKHCESGDIVVHDDYLPSDLALGDLVAVPATGAYCHSLSSNYNYLTRPAIVAVRHGAAELMVRRETIEDLLMRDMTFSAAPTPHEQEPTA</sequence>
<comment type="cofactor">
    <cofactor evidence="1 6 8">
        <name>pyridoxal 5'-phosphate</name>
        <dbReference type="ChEBI" id="CHEBI:597326"/>
    </cofactor>
</comment>
<dbReference type="InterPro" id="IPR009006">
    <property type="entry name" value="Ala_racemase/Decarboxylase_C"/>
</dbReference>
<evidence type="ECO:0000256" key="4">
    <source>
        <dbReference type="ARBA" id="ARBA00023154"/>
    </source>
</evidence>
<proteinExistence type="inferred from homology"/>
<dbReference type="Pfam" id="PF02784">
    <property type="entry name" value="Orn_Arg_deC_N"/>
    <property type="match status" value="1"/>
</dbReference>
<dbReference type="HAMAP" id="MF_02120">
    <property type="entry name" value="LysA"/>
    <property type="match status" value="1"/>
</dbReference>
<feature type="binding site" evidence="6">
    <location>
        <begin position="319"/>
        <end position="322"/>
    </location>
    <ligand>
        <name>pyridoxal 5'-phosphate</name>
        <dbReference type="ChEBI" id="CHEBI:597326"/>
    </ligand>
</feature>
<feature type="domain" description="Orn/DAP/Arg decarboxylase 2 N-terminal" evidence="9">
    <location>
        <begin position="76"/>
        <end position="325"/>
    </location>
</feature>
<comment type="catalytic activity">
    <reaction evidence="6 8">
        <text>meso-2,6-diaminopimelate + H(+) = L-lysine + CO2</text>
        <dbReference type="Rhea" id="RHEA:15101"/>
        <dbReference type="ChEBI" id="CHEBI:15378"/>
        <dbReference type="ChEBI" id="CHEBI:16526"/>
        <dbReference type="ChEBI" id="CHEBI:32551"/>
        <dbReference type="ChEBI" id="CHEBI:57791"/>
        <dbReference type="EC" id="4.1.1.20"/>
    </reaction>
</comment>
<comment type="caution">
    <text evidence="10">The sequence shown here is derived from an EMBL/GenBank/DDBJ whole genome shotgun (WGS) entry which is preliminary data.</text>
</comment>
<comment type="similarity">
    <text evidence="6">Belongs to the Orn/Lys/Arg decarboxylase class-II family. LysA subfamily.</text>
</comment>
<feature type="binding site" evidence="6">
    <location>
        <position position="425"/>
    </location>
    <ligand>
        <name>pyridoxal 5'-phosphate</name>
        <dbReference type="ChEBI" id="CHEBI:597326"/>
    </ligand>
</feature>
<keyword evidence="2 6" id="KW-0210">Decarboxylase</keyword>
<keyword evidence="6" id="KW-0028">Amino-acid biosynthesis</keyword>
<name>A0ABT2HV90_9MICO</name>
<feature type="modified residue" description="N6-(pyridoxal phosphate)lysine" evidence="6">
    <location>
        <position position="97"/>
    </location>
</feature>
<keyword evidence="5 6" id="KW-0456">Lyase</keyword>
<evidence type="ECO:0000256" key="7">
    <source>
        <dbReference type="NCBIfam" id="TIGR01048"/>
    </source>
</evidence>
<feature type="binding site" evidence="6">
    <location>
        <position position="322"/>
    </location>
    <ligand>
        <name>substrate</name>
    </ligand>
</feature>
<dbReference type="EMBL" id="JALXSQ010000006">
    <property type="protein sequence ID" value="MCT2042217.1"/>
    <property type="molecule type" value="Genomic_DNA"/>
</dbReference>
<keyword evidence="4 6" id="KW-0457">Lysine biosynthesis</keyword>
<feature type="binding site" evidence="6">
    <location>
        <position position="425"/>
    </location>
    <ligand>
        <name>substrate</name>
    </ligand>
</feature>
<dbReference type="Gene3D" id="2.40.37.10">
    <property type="entry name" value="Lyase, Ornithine Decarboxylase, Chain A, domain 1"/>
    <property type="match status" value="1"/>
</dbReference>
<reference evidence="10 11" key="1">
    <citation type="submission" date="2022-04" db="EMBL/GenBank/DDBJ databases">
        <title>Human microbiome associated bacterial genomes.</title>
        <authorList>
            <person name="Sandstrom S."/>
            <person name="Salamzade R."/>
            <person name="Kalan L.R."/>
        </authorList>
    </citation>
    <scope>NUCLEOTIDE SEQUENCE [LARGE SCALE GENOMIC DNA]</scope>
    <source>
        <strain evidence="11">p3-SID1799</strain>
    </source>
</reference>
<dbReference type="InterPro" id="IPR022657">
    <property type="entry name" value="De-COase2_CS"/>
</dbReference>
<evidence type="ECO:0000256" key="8">
    <source>
        <dbReference type="RuleBase" id="RU003738"/>
    </source>
</evidence>
<evidence type="ECO:0000256" key="5">
    <source>
        <dbReference type="ARBA" id="ARBA00023239"/>
    </source>
</evidence>
<dbReference type="Proteomes" id="UP001525379">
    <property type="component" value="Unassembled WGS sequence"/>
</dbReference>
<evidence type="ECO:0000313" key="11">
    <source>
        <dbReference type="Proteomes" id="UP001525379"/>
    </source>
</evidence>
<keyword evidence="11" id="KW-1185">Reference proteome</keyword>
<dbReference type="NCBIfam" id="TIGR01048">
    <property type="entry name" value="lysA"/>
    <property type="match status" value="1"/>
</dbReference>
<accession>A0ABT2HV90</accession>
<evidence type="ECO:0000313" key="10">
    <source>
        <dbReference type="EMBL" id="MCT2042217.1"/>
    </source>
</evidence>
<comment type="subunit">
    <text evidence="6">Homodimer.</text>
</comment>
<comment type="pathway">
    <text evidence="6 8">Amino-acid biosynthesis; L-lysine biosynthesis via DAP pathway; L-lysine from DL-2,6-diaminopimelate: step 1/1.</text>
</comment>
<dbReference type="InterPro" id="IPR002986">
    <property type="entry name" value="DAP_deCOOHase_LysA"/>
</dbReference>